<reference evidence="6 7" key="1">
    <citation type="journal article" date="2012" name="J. Bacteriol.">
        <title>Genome sequence of an alkane-degrading bacterium, Alcanivorax pacificus type strain W11-5, isolated from deep sea sediment.</title>
        <authorList>
            <person name="Lai Q."/>
            <person name="Shao Z."/>
        </authorList>
    </citation>
    <scope>NUCLEOTIDE SEQUENCE [LARGE SCALE GENOMIC DNA]</scope>
    <source>
        <strain evidence="6 7">W11-5</strain>
    </source>
</reference>
<comment type="similarity">
    <text evidence="4">Belongs to the cyclic nucleotide phosphodiesterase class-III family.</text>
</comment>
<evidence type="ECO:0000256" key="2">
    <source>
        <dbReference type="ARBA" id="ARBA00022801"/>
    </source>
</evidence>
<accession>A0A0B4XLD9</accession>
<dbReference type="InterPro" id="IPR004843">
    <property type="entry name" value="Calcineurin-like_PHP"/>
</dbReference>
<gene>
    <name evidence="6" type="ORF">S7S_03900</name>
</gene>
<dbReference type="InterPro" id="IPR029052">
    <property type="entry name" value="Metallo-depent_PP-like"/>
</dbReference>
<evidence type="ECO:0000313" key="7">
    <source>
        <dbReference type="Proteomes" id="UP000006764"/>
    </source>
</evidence>
<dbReference type="PANTHER" id="PTHR42988">
    <property type="entry name" value="PHOSPHOHYDROLASE"/>
    <property type="match status" value="1"/>
</dbReference>
<evidence type="ECO:0000256" key="3">
    <source>
        <dbReference type="ARBA" id="ARBA00023004"/>
    </source>
</evidence>
<dbReference type="SUPFAM" id="SSF56300">
    <property type="entry name" value="Metallo-dependent phosphatases"/>
    <property type="match status" value="1"/>
</dbReference>
<dbReference type="GO" id="GO:0004527">
    <property type="term" value="F:exonuclease activity"/>
    <property type="evidence" value="ECO:0007669"/>
    <property type="project" value="UniProtKB-KW"/>
</dbReference>
<dbReference type="RefSeq" id="WP_008738104.1">
    <property type="nucleotide sequence ID" value="NZ_CP004387.1"/>
</dbReference>
<dbReference type="OrthoDB" id="9811542at2"/>
<dbReference type="PANTHER" id="PTHR42988:SF2">
    <property type="entry name" value="CYCLIC NUCLEOTIDE PHOSPHODIESTERASE CBUA0032-RELATED"/>
    <property type="match status" value="1"/>
</dbReference>
<sequence length="264" mass="29596">MLILHLSDPHFGTEQSHVVSALRQFITQHQPELVLLGGDITQRARRSQFSAARAFVDDLPCPALVVPGNHDIPLFNLFARLFNPYGNYRRAFGDGLEPVLERERLLVVGVNSTTPGRHKNGEVSAAQIERVRARLARATPQQLRIVLLHHPVRALQETDVANLLVGHEQAVPAWVDAGLDLLLAGHIHLPYVLPLRGRQGDTGRRGWTVQAGTALSYRVRGNVPNSFNLIRYRQPGECVAERWDYSLLARAFLCEERNELPLSR</sequence>
<dbReference type="KEGG" id="apac:S7S_03900"/>
<keyword evidence="6" id="KW-0540">Nuclease</keyword>
<dbReference type="Gene3D" id="3.60.21.10">
    <property type="match status" value="1"/>
</dbReference>
<dbReference type="EMBL" id="CP004387">
    <property type="protein sequence ID" value="AJD47202.1"/>
    <property type="molecule type" value="Genomic_DNA"/>
</dbReference>
<evidence type="ECO:0000259" key="5">
    <source>
        <dbReference type="Pfam" id="PF00149"/>
    </source>
</evidence>
<dbReference type="Proteomes" id="UP000006764">
    <property type="component" value="Chromosome"/>
</dbReference>
<dbReference type="GO" id="GO:0046872">
    <property type="term" value="F:metal ion binding"/>
    <property type="evidence" value="ECO:0007669"/>
    <property type="project" value="UniProtKB-KW"/>
</dbReference>
<proteinExistence type="inferred from homology"/>
<organism evidence="6 7">
    <name type="scientific">Isoalcanivorax pacificus W11-5</name>
    <dbReference type="NCBI Taxonomy" id="391936"/>
    <lineage>
        <taxon>Bacteria</taxon>
        <taxon>Pseudomonadati</taxon>
        <taxon>Pseudomonadota</taxon>
        <taxon>Gammaproteobacteria</taxon>
        <taxon>Oceanospirillales</taxon>
        <taxon>Alcanivoracaceae</taxon>
        <taxon>Isoalcanivorax</taxon>
    </lineage>
</organism>
<dbReference type="InterPro" id="IPR050884">
    <property type="entry name" value="CNP_phosphodiesterase-III"/>
</dbReference>
<dbReference type="Pfam" id="PF00149">
    <property type="entry name" value="Metallophos"/>
    <property type="match status" value="1"/>
</dbReference>
<keyword evidence="3" id="KW-0408">Iron</keyword>
<protein>
    <submittedName>
        <fullName evidence="6">DNA repair exonuclease</fullName>
    </submittedName>
</protein>
<evidence type="ECO:0000256" key="4">
    <source>
        <dbReference type="ARBA" id="ARBA00025742"/>
    </source>
</evidence>
<keyword evidence="6" id="KW-0269">Exonuclease</keyword>
<dbReference type="STRING" id="391936.S7S_03900"/>
<feature type="domain" description="Calcineurin-like phosphoesterase" evidence="5">
    <location>
        <begin position="1"/>
        <end position="189"/>
    </location>
</feature>
<keyword evidence="2" id="KW-0378">Hydrolase</keyword>
<keyword evidence="7" id="KW-1185">Reference proteome</keyword>
<evidence type="ECO:0000313" key="6">
    <source>
        <dbReference type="EMBL" id="AJD47202.1"/>
    </source>
</evidence>
<evidence type="ECO:0000256" key="1">
    <source>
        <dbReference type="ARBA" id="ARBA00022723"/>
    </source>
</evidence>
<name>A0A0B4XLD9_9GAMM</name>
<dbReference type="AlphaFoldDB" id="A0A0B4XLD9"/>
<keyword evidence="1" id="KW-0479">Metal-binding</keyword>
<dbReference type="HOGENOM" id="CLU_063034_0_0_6"/>